<protein>
    <recommendedName>
        <fullName evidence="2">VWFA domain-containing protein</fullName>
    </recommendedName>
</protein>
<proteinExistence type="predicted"/>
<dbReference type="InterPro" id="IPR002035">
    <property type="entry name" value="VWF_A"/>
</dbReference>
<evidence type="ECO:0000259" key="2">
    <source>
        <dbReference type="PROSITE" id="PS50234"/>
    </source>
</evidence>
<dbReference type="Proteomes" id="UP001596060">
    <property type="component" value="Unassembled WGS sequence"/>
</dbReference>
<dbReference type="RefSeq" id="WP_377816999.1">
    <property type="nucleotide sequence ID" value="NZ_JBHSLU010000025.1"/>
</dbReference>
<feature type="domain" description="VWFA" evidence="2">
    <location>
        <begin position="478"/>
        <end position="634"/>
    </location>
</feature>
<accession>A0ABW0NZH5</accession>
<gene>
    <name evidence="3" type="ORF">ACFPN9_11480</name>
</gene>
<evidence type="ECO:0000256" key="1">
    <source>
        <dbReference type="SAM" id="MobiDB-lite"/>
    </source>
</evidence>
<comment type="caution">
    <text evidence="3">The sequence shown here is derived from an EMBL/GenBank/DDBJ whole genome shotgun (WGS) entry which is preliminary data.</text>
</comment>
<dbReference type="Gene3D" id="3.40.50.410">
    <property type="entry name" value="von Willebrand factor, type A domain"/>
    <property type="match status" value="1"/>
</dbReference>
<dbReference type="SUPFAM" id="SSF53300">
    <property type="entry name" value="vWA-like"/>
    <property type="match status" value="1"/>
</dbReference>
<name>A0ABW0NZH5_9HYPH</name>
<dbReference type="PROSITE" id="PS50234">
    <property type="entry name" value="VWFA"/>
    <property type="match status" value="1"/>
</dbReference>
<keyword evidence="4" id="KW-1185">Reference proteome</keyword>
<feature type="compositionally biased region" description="Low complexity" evidence="1">
    <location>
        <begin position="256"/>
        <end position="281"/>
    </location>
</feature>
<dbReference type="InterPro" id="IPR036465">
    <property type="entry name" value="vWFA_dom_sf"/>
</dbReference>
<sequence length="667" mass="72697">MKHALLGYSIKREIQITTSAITGRRLAISFSGDGAWTTRTEMRLPTIHDAQLYPIDEVRVLRGYADHEAGHHRYTPFDVIDALQEKTLGFKLDDKDAAKSVDRQTRIRNTTAFNIWNAAEDWRIERNNMRDLPGTRKNLDATRNHVLRRERGIFDDNIGRMDDPYDIASAAFTWLNACENRYSAAPIASNLLAKLEQQNPFVHELALKRWPDVLQAGTLSDAEANEAIYAIAIDVCDAIMDRYPPKAPALPPPPQSGKAPGPGSSSSAGDTGSQPSPSSDSSPPPPNEKQEAASTAGQSDDTKDDPNNQPGHSDGGTKDAQGTSPKDDPSTGAGNSDDDSAAAAREAAIREAACAHNPEVKNHLDISDVAKAIAGVTGAMPDGGASAASHPLADGVVRHTHKPEKASLVHYESVRGEITGVTSALTGAMRAIVIARNHRKFRPNREEGDLDMGNIAGLAMRARDVYEQTSVARANNTSIDFLLDISFSMRTSIKSADPEKRLRRIDLLMQSLISLTEALGPAKNVRTRYLGYTGGDDNVDMHLVKNWDHGLLDTKHCLDLLIDKLGRRLIQMNGTPTGQAMLDAWSDQRDRRDDKKIQIILTDGEPDWNNIELAEQAAQTIQRDGGHVIGIAIGGKQPQFAMEKWLMVPDISSLPNAILGSLKALLK</sequence>
<reference evidence="4" key="1">
    <citation type="journal article" date="2019" name="Int. J. Syst. Evol. Microbiol.">
        <title>The Global Catalogue of Microorganisms (GCM) 10K type strain sequencing project: providing services to taxonomists for standard genome sequencing and annotation.</title>
        <authorList>
            <consortium name="The Broad Institute Genomics Platform"/>
            <consortium name="The Broad Institute Genome Sequencing Center for Infectious Disease"/>
            <person name="Wu L."/>
            <person name="Ma J."/>
        </authorList>
    </citation>
    <scope>NUCLEOTIDE SEQUENCE [LARGE SCALE GENOMIC DNA]</scope>
    <source>
        <strain evidence="4">CCUG 43117</strain>
    </source>
</reference>
<dbReference type="EMBL" id="JBHSLU010000025">
    <property type="protein sequence ID" value="MFC5505880.1"/>
    <property type="molecule type" value="Genomic_DNA"/>
</dbReference>
<feature type="region of interest" description="Disordered" evidence="1">
    <location>
        <begin position="244"/>
        <end position="346"/>
    </location>
</feature>
<dbReference type="SMART" id="SM00327">
    <property type="entry name" value="VWA"/>
    <property type="match status" value="1"/>
</dbReference>
<organism evidence="3 4">
    <name type="scientific">Bosea massiliensis</name>
    <dbReference type="NCBI Taxonomy" id="151419"/>
    <lineage>
        <taxon>Bacteria</taxon>
        <taxon>Pseudomonadati</taxon>
        <taxon>Pseudomonadota</taxon>
        <taxon>Alphaproteobacteria</taxon>
        <taxon>Hyphomicrobiales</taxon>
        <taxon>Boseaceae</taxon>
        <taxon>Bosea</taxon>
    </lineage>
</organism>
<feature type="compositionally biased region" description="Pro residues" evidence="1">
    <location>
        <begin position="245"/>
        <end position="255"/>
    </location>
</feature>
<evidence type="ECO:0000313" key="3">
    <source>
        <dbReference type="EMBL" id="MFC5505880.1"/>
    </source>
</evidence>
<evidence type="ECO:0000313" key="4">
    <source>
        <dbReference type="Proteomes" id="UP001596060"/>
    </source>
</evidence>